<dbReference type="PANTHER" id="PTHR10794">
    <property type="entry name" value="ABHYDROLASE DOMAIN-CONTAINING PROTEIN"/>
    <property type="match status" value="1"/>
</dbReference>
<gene>
    <name evidence="4" type="ORF">KP79_PYT23190</name>
</gene>
<dbReference type="InterPro" id="IPR000073">
    <property type="entry name" value="AB_hydrolase_1"/>
</dbReference>
<dbReference type="PIRSF" id="PIRSF005211">
    <property type="entry name" value="Ab_hydro_YheT"/>
    <property type="match status" value="1"/>
</dbReference>
<reference evidence="4 5" key="1">
    <citation type="journal article" date="2017" name="Nat. Ecol. Evol.">
        <title>Scallop genome provides insights into evolution of bilaterian karyotype and development.</title>
        <authorList>
            <person name="Wang S."/>
            <person name="Zhang J."/>
            <person name="Jiao W."/>
            <person name="Li J."/>
            <person name="Xun X."/>
            <person name="Sun Y."/>
            <person name="Guo X."/>
            <person name="Huan P."/>
            <person name="Dong B."/>
            <person name="Zhang L."/>
            <person name="Hu X."/>
            <person name="Sun X."/>
            <person name="Wang J."/>
            <person name="Zhao C."/>
            <person name="Wang Y."/>
            <person name="Wang D."/>
            <person name="Huang X."/>
            <person name="Wang R."/>
            <person name="Lv J."/>
            <person name="Li Y."/>
            <person name="Zhang Z."/>
            <person name="Liu B."/>
            <person name="Lu W."/>
            <person name="Hui Y."/>
            <person name="Liang J."/>
            <person name="Zhou Z."/>
            <person name="Hou R."/>
            <person name="Li X."/>
            <person name="Liu Y."/>
            <person name="Li H."/>
            <person name="Ning X."/>
            <person name="Lin Y."/>
            <person name="Zhao L."/>
            <person name="Xing Q."/>
            <person name="Dou J."/>
            <person name="Li Y."/>
            <person name="Mao J."/>
            <person name="Guo H."/>
            <person name="Dou H."/>
            <person name="Li T."/>
            <person name="Mu C."/>
            <person name="Jiang W."/>
            <person name="Fu Q."/>
            <person name="Fu X."/>
            <person name="Miao Y."/>
            <person name="Liu J."/>
            <person name="Yu Q."/>
            <person name="Li R."/>
            <person name="Liao H."/>
            <person name="Li X."/>
            <person name="Kong Y."/>
            <person name="Jiang Z."/>
            <person name="Chourrout D."/>
            <person name="Li R."/>
            <person name="Bao Z."/>
        </authorList>
    </citation>
    <scope>NUCLEOTIDE SEQUENCE [LARGE SCALE GENOMIC DNA]</scope>
    <source>
        <strain evidence="4 5">PY_sf001</strain>
    </source>
</reference>
<sequence length="374" mass="42537">MPTAPTLYWQEGSKFVQDIISSCPFLTEPYIPPHWWGKSGHIQTIVYAKLGRVSSPFPKGERHHVVLPDGATIIYDVFQPHRAHESGGDYTITVCPGIANSSEASYICTFVNYAQENGYRVTVLNHIGAIRSVKITSSRIFTYGGTEEFHTMIQEVRQMYPGTNLIACGFSMGANIVVKYLGEKPKNQQQFLCALSICQGYDVNHATSLLQDWRYLRRVYLYAMTANQKGMMTRHQDILMDQKLLQTCDIDAEKIYSSTSLIEIDELYTRRRLGFESLQEYYSWCSCQPFMHDIEIPLFLLNAEDDPIIPMPLVDVAKDYAIKHDKSLLAVTKHGGHLGYFEGQGLWADPITWLDRSIIQYANAIVAFHIRGKL</sequence>
<evidence type="ECO:0000313" key="5">
    <source>
        <dbReference type="Proteomes" id="UP000242188"/>
    </source>
</evidence>
<protein>
    <submittedName>
        <fullName evidence="4">Abhydrolase domain-containing protein 2</fullName>
    </submittedName>
</protein>
<dbReference type="SUPFAM" id="SSF53474">
    <property type="entry name" value="alpha/beta-Hydrolases"/>
    <property type="match status" value="1"/>
</dbReference>
<dbReference type="GO" id="GO:0048240">
    <property type="term" value="P:sperm capacitation"/>
    <property type="evidence" value="ECO:0007669"/>
    <property type="project" value="TreeGrafter"/>
</dbReference>
<comment type="similarity">
    <text evidence="1">Belongs to the AB hydrolase superfamily. AB hydrolase 4 family.</text>
</comment>
<evidence type="ECO:0000256" key="1">
    <source>
        <dbReference type="ARBA" id="ARBA00010884"/>
    </source>
</evidence>
<dbReference type="GO" id="GO:0097524">
    <property type="term" value="C:sperm plasma membrane"/>
    <property type="evidence" value="ECO:0007669"/>
    <property type="project" value="TreeGrafter"/>
</dbReference>
<evidence type="ECO:0000256" key="2">
    <source>
        <dbReference type="PIRSR" id="PIRSR005211-1"/>
    </source>
</evidence>
<evidence type="ECO:0000313" key="4">
    <source>
        <dbReference type="EMBL" id="OWF38696.1"/>
    </source>
</evidence>
<dbReference type="GO" id="GO:0046464">
    <property type="term" value="P:acylglycerol catabolic process"/>
    <property type="evidence" value="ECO:0007669"/>
    <property type="project" value="TreeGrafter"/>
</dbReference>
<accession>A0A210PQG6</accession>
<dbReference type="GO" id="GO:0043401">
    <property type="term" value="P:steroid hormone receptor signaling pathway"/>
    <property type="evidence" value="ECO:0007669"/>
    <property type="project" value="TreeGrafter"/>
</dbReference>
<dbReference type="OrthoDB" id="5954035at2759"/>
<feature type="active site" description="Charge relay system" evidence="2">
    <location>
        <position position="306"/>
    </location>
</feature>
<dbReference type="GO" id="GO:0047372">
    <property type="term" value="F:monoacylglycerol lipase activity"/>
    <property type="evidence" value="ECO:0007669"/>
    <property type="project" value="TreeGrafter"/>
</dbReference>
<feature type="domain" description="AB hydrolase-1" evidence="3">
    <location>
        <begin position="92"/>
        <end position="219"/>
    </location>
</feature>
<feature type="active site" description="Charge relay system" evidence="2">
    <location>
        <position position="171"/>
    </location>
</feature>
<dbReference type="GO" id="GO:0051793">
    <property type="term" value="P:medium-chain fatty acid catabolic process"/>
    <property type="evidence" value="ECO:0007669"/>
    <property type="project" value="TreeGrafter"/>
</dbReference>
<dbReference type="InterPro" id="IPR029058">
    <property type="entry name" value="AB_hydrolase_fold"/>
</dbReference>
<dbReference type="Gene3D" id="3.40.50.1820">
    <property type="entry name" value="alpha/beta hydrolase"/>
    <property type="match status" value="1"/>
</dbReference>
<comment type="caution">
    <text evidence="4">The sequence shown here is derived from an EMBL/GenBank/DDBJ whole genome shotgun (WGS) entry which is preliminary data.</text>
</comment>
<dbReference type="GO" id="GO:0008126">
    <property type="term" value="F:acetylesterase activity"/>
    <property type="evidence" value="ECO:0007669"/>
    <property type="project" value="TreeGrafter"/>
</dbReference>
<dbReference type="GO" id="GO:0051792">
    <property type="term" value="P:medium-chain fatty acid biosynthetic process"/>
    <property type="evidence" value="ECO:0007669"/>
    <property type="project" value="TreeGrafter"/>
</dbReference>
<organism evidence="4 5">
    <name type="scientific">Mizuhopecten yessoensis</name>
    <name type="common">Japanese scallop</name>
    <name type="synonym">Patinopecten yessoensis</name>
    <dbReference type="NCBI Taxonomy" id="6573"/>
    <lineage>
        <taxon>Eukaryota</taxon>
        <taxon>Metazoa</taxon>
        <taxon>Spiralia</taxon>
        <taxon>Lophotrochozoa</taxon>
        <taxon>Mollusca</taxon>
        <taxon>Bivalvia</taxon>
        <taxon>Autobranchia</taxon>
        <taxon>Pteriomorphia</taxon>
        <taxon>Pectinida</taxon>
        <taxon>Pectinoidea</taxon>
        <taxon>Pectinidae</taxon>
        <taxon>Mizuhopecten</taxon>
    </lineage>
</organism>
<keyword evidence="5" id="KW-1185">Reference proteome</keyword>
<dbReference type="GO" id="GO:0036126">
    <property type="term" value="C:sperm flagellum"/>
    <property type="evidence" value="ECO:0007669"/>
    <property type="project" value="TreeGrafter"/>
</dbReference>
<dbReference type="EMBL" id="NEDP02005557">
    <property type="protein sequence ID" value="OWF38696.1"/>
    <property type="molecule type" value="Genomic_DNA"/>
</dbReference>
<keyword evidence="4" id="KW-0378">Hydrolase</keyword>
<dbReference type="Proteomes" id="UP000242188">
    <property type="component" value="Unassembled WGS sequence"/>
</dbReference>
<evidence type="ECO:0000259" key="3">
    <source>
        <dbReference type="Pfam" id="PF00561"/>
    </source>
</evidence>
<dbReference type="InterPro" id="IPR012020">
    <property type="entry name" value="ABHD4"/>
</dbReference>
<name>A0A210PQG6_MIZYE</name>
<dbReference type="InterPro" id="IPR050960">
    <property type="entry name" value="AB_hydrolase_4_sf"/>
</dbReference>
<dbReference type="PANTHER" id="PTHR10794:SF45">
    <property type="entry name" value="MONOACYLGLYCEROL LIPASE ABHD2"/>
    <property type="match status" value="1"/>
</dbReference>
<dbReference type="Pfam" id="PF00561">
    <property type="entry name" value="Abhydrolase_1"/>
    <property type="match status" value="1"/>
</dbReference>
<feature type="active site" description="Charge relay system" evidence="2">
    <location>
        <position position="337"/>
    </location>
</feature>
<dbReference type="AlphaFoldDB" id="A0A210PQG6"/>
<proteinExistence type="inferred from homology"/>